<dbReference type="InterPro" id="IPR001810">
    <property type="entry name" value="F-box_dom"/>
</dbReference>
<dbReference type="Pfam" id="PF03478">
    <property type="entry name" value="Beta-prop_KIB1-4"/>
    <property type="match status" value="1"/>
</dbReference>
<evidence type="ECO:0000313" key="4">
    <source>
        <dbReference type="Proteomes" id="UP000323000"/>
    </source>
</evidence>
<feature type="region of interest" description="Disordered" evidence="1">
    <location>
        <begin position="368"/>
        <end position="395"/>
    </location>
</feature>
<dbReference type="PANTHER" id="PTHR45463:SF4">
    <property type="entry name" value="REGULATION PROTEIN, PUTATIVE-RELATED"/>
    <property type="match status" value="1"/>
</dbReference>
<dbReference type="EMBL" id="VAHF01000003">
    <property type="protein sequence ID" value="TXG65848.1"/>
    <property type="molecule type" value="Genomic_DNA"/>
</dbReference>
<proteinExistence type="predicted"/>
<evidence type="ECO:0000259" key="2">
    <source>
        <dbReference type="PROSITE" id="PS50181"/>
    </source>
</evidence>
<protein>
    <recommendedName>
        <fullName evidence="2">F-box domain-containing protein</fullName>
    </recommendedName>
</protein>
<dbReference type="OrthoDB" id="1863935at2759"/>
<dbReference type="PANTHER" id="PTHR45463">
    <property type="entry name" value="OS09G0392200 PROTEIN"/>
    <property type="match status" value="1"/>
</dbReference>
<dbReference type="InterPro" id="IPR005174">
    <property type="entry name" value="KIB1-4_b-propeller"/>
</dbReference>
<keyword evidence="4" id="KW-1185">Reference proteome</keyword>
<dbReference type="SMART" id="SM00256">
    <property type="entry name" value="FBOX"/>
    <property type="match status" value="1"/>
</dbReference>
<dbReference type="Pfam" id="PF00646">
    <property type="entry name" value="F-box"/>
    <property type="match status" value="1"/>
</dbReference>
<comment type="caution">
    <text evidence="3">The sequence shown here is derived from an EMBL/GenBank/DDBJ whole genome shotgun (WGS) entry which is preliminary data.</text>
</comment>
<dbReference type="PROSITE" id="PS50181">
    <property type="entry name" value="FBOX"/>
    <property type="match status" value="1"/>
</dbReference>
<name>A0A5C7I9N8_9ROSI</name>
<organism evidence="3 4">
    <name type="scientific">Acer yangbiense</name>
    <dbReference type="NCBI Taxonomy" id="1000413"/>
    <lineage>
        <taxon>Eukaryota</taxon>
        <taxon>Viridiplantae</taxon>
        <taxon>Streptophyta</taxon>
        <taxon>Embryophyta</taxon>
        <taxon>Tracheophyta</taxon>
        <taxon>Spermatophyta</taxon>
        <taxon>Magnoliopsida</taxon>
        <taxon>eudicotyledons</taxon>
        <taxon>Gunneridae</taxon>
        <taxon>Pentapetalae</taxon>
        <taxon>rosids</taxon>
        <taxon>malvids</taxon>
        <taxon>Sapindales</taxon>
        <taxon>Sapindaceae</taxon>
        <taxon>Hippocastanoideae</taxon>
        <taxon>Acereae</taxon>
        <taxon>Acer</taxon>
    </lineage>
</organism>
<evidence type="ECO:0000313" key="3">
    <source>
        <dbReference type="EMBL" id="TXG65848.1"/>
    </source>
</evidence>
<dbReference type="Proteomes" id="UP000323000">
    <property type="component" value="Chromosome 3"/>
</dbReference>
<dbReference type="AlphaFoldDB" id="A0A5C7I9N8"/>
<sequence>MSNWSDLPPEILNLIVERLYYNDQVRVREVCKSWRSNIYYDGKYADKLPWIIGYKGNTLTEINQFYLYEPSQKQRYRVKTKIPSAYAILHASKFGWLLFSEIAQVFSYSRTFFFYCPFINEIIRLPELDMNHGCQFQATFSTAPSSSDCVVFVFNSCSDPSRIRVSTCSPVDTAWSSLLFNGDYGLQIKKVAYAKGVFHCAFFPRFAYMGAYNPALQEWKIHPYPSFIIQRLHNHQNSDLDLIDSPDDENLLLSYYPSRERNHVYVFRFDQSQMKWFRIKNFMSVSSSCNGDHHERDEIKTLNNRVLFCSSVKSLSVPAEGEASRLANNIHWCSSEGCPQIYEWVDWRSDRGWSKDWIQPPHAHKFMTTGGSELEPDSDRSRTAVAGGSELEPGSDCSRTAVGIIAFLCFWIWVGVEYNQL</sequence>
<dbReference type="SUPFAM" id="SSF81383">
    <property type="entry name" value="F-box domain"/>
    <property type="match status" value="1"/>
</dbReference>
<dbReference type="InterPro" id="IPR036047">
    <property type="entry name" value="F-box-like_dom_sf"/>
</dbReference>
<dbReference type="Gene3D" id="1.20.1280.50">
    <property type="match status" value="1"/>
</dbReference>
<feature type="domain" description="F-box" evidence="2">
    <location>
        <begin position="1"/>
        <end position="48"/>
    </location>
</feature>
<reference evidence="4" key="1">
    <citation type="journal article" date="2019" name="Gigascience">
        <title>De novo genome assembly of the endangered Acer yangbiense, a plant species with extremely small populations endemic to Yunnan Province, China.</title>
        <authorList>
            <person name="Yang J."/>
            <person name="Wariss H.M."/>
            <person name="Tao L."/>
            <person name="Zhang R."/>
            <person name="Yun Q."/>
            <person name="Hollingsworth P."/>
            <person name="Dao Z."/>
            <person name="Luo G."/>
            <person name="Guo H."/>
            <person name="Ma Y."/>
            <person name="Sun W."/>
        </authorList>
    </citation>
    <scope>NUCLEOTIDE SEQUENCE [LARGE SCALE GENOMIC DNA]</scope>
    <source>
        <strain evidence="4">cv. Malutang</strain>
    </source>
</reference>
<accession>A0A5C7I9N8</accession>
<evidence type="ECO:0000256" key="1">
    <source>
        <dbReference type="SAM" id="MobiDB-lite"/>
    </source>
</evidence>
<gene>
    <name evidence="3" type="ORF">EZV62_007123</name>
</gene>